<dbReference type="Gene3D" id="3.60.21.10">
    <property type="match status" value="1"/>
</dbReference>
<dbReference type="Pfam" id="PF00149">
    <property type="entry name" value="Metallophos"/>
    <property type="match status" value="1"/>
</dbReference>
<evidence type="ECO:0000256" key="1">
    <source>
        <dbReference type="ARBA" id="ARBA00022729"/>
    </source>
</evidence>
<feature type="domain" description="Calcineurin-like phosphoesterase" evidence="3">
    <location>
        <begin position="24"/>
        <end position="235"/>
    </location>
</feature>
<dbReference type="Proteomes" id="UP000886874">
    <property type="component" value="Unassembled WGS sequence"/>
</dbReference>
<dbReference type="InterPro" id="IPR029052">
    <property type="entry name" value="Metallo-depent_PP-like"/>
</dbReference>
<dbReference type="InterPro" id="IPR036907">
    <property type="entry name" value="5'-Nucleotdase_C_sf"/>
</dbReference>
<keyword evidence="2" id="KW-0378">Hydrolase</keyword>
<dbReference type="AlphaFoldDB" id="A0A9D1CNV2"/>
<protein>
    <submittedName>
        <fullName evidence="5">Bifunctional metallophosphatase/5'-nucleotidase</fullName>
    </submittedName>
</protein>
<dbReference type="CDD" id="cd00845">
    <property type="entry name" value="MPP_UshA_N_like"/>
    <property type="match status" value="1"/>
</dbReference>
<gene>
    <name evidence="5" type="ORF">IAA67_06070</name>
</gene>
<dbReference type="InterPro" id="IPR006179">
    <property type="entry name" value="5_nucleotidase/apyrase"/>
</dbReference>
<reference evidence="5" key="2">
    <citation type="journal article" date="2021" name="PeerJ">
        <title>Extensive microbial diversity within the chicken gut microbiome revealed by metagenomics and culture.</title>
        <authorList>
            <person name="Gilroy R."/>
            <person name="Ravi A."/>
            <person name="Getino M."/>
            <person name="Pursley I."/>
            <person name="Horton D.L."/>
            <person name="Alikhan N.F."/>
            <person name="Baker D."/>
            <person name="Gharbi K."/>
            <person name="Hall N."/>
            <person name="Watson M."/>
            <person name="Adriaenssens E.M."/>
            <person name="Foster-Nyarko E."/>
            <person name="Jarju S."/>
            <person name="Secka A."/>
            <person name="Antonio M."/>
            <person name="Oren A."/>
            <person name="Chaudhuri R.R."/>
            <person name="La Ragione R."/>
            <person name="Hildebrand F."/>
            <person name="Pallen M.J."/>
        </authorList>
    </citation>
    <scope>NUCLEOTIDE SEQUENCE</scope>
    <source>
        <strain evidence="5">ChiSjej2B20-13462</strain>
    </source>
</reference>
<feature type="domain" description="5'-Nucleotidase C-terminal" evidence="4">
    <location>
        <begin position="322"/>
        <end position="423"/>
    </location>
</feature>
<name>A0A9D1CNV2_9FIRM</name>
<dbReference type="InterPro" id="IPR008334">
    <property type="entry name" value="5'-Nucleotdase_C"/>
</dbReference>
<comment type="caution">
    <text evidence="5">The sequence shown here is derived from an EMBL/GenBank/DDBJ whole genome shotgun (WGS) entry which is preliminary data.</text>
</comment>
<dbReference type="GO" id="GO:0009166">
    <property type="term" value="P:nucleotide catabolic process"/>
    <property type="evidence" value="ECO:0007669"/>
    <property type="project" value="InterPro"/>
</dbReference>
<dbReference type="SUPFAM" id="SSF56300">
    <property type="entry name" value="Metallo-dependent phosphatases"/>
    <property type="match status" value="1"/>
</dbReference>
<organism evidence="5 6">
    <name type="scientific">Candidatus Avoscillospira stercorigallinarum</name>
    <dbReference type="NCBI Taxonomy" id="2840708"/>
    <lineage>
        <taxon>Bacteria</taxon>
        <taxon>Bacillati</taxon>
        <taxon>Bacillota</taxon>
        <taxon>Clostridia</taxon>
        <taxon>Eubacteriales</taxon>
        <taxon>Oscillospiraceae</taxon>
        <taxon>Oscillospiraceae incertae sedis</taxon>
        <taxon>Candidatus Avoscillospira</taxon>
    </lineage>
</organism>
<reference evidence="5" key="1">
    <citation type="submission" date="2020-10" db="EMBL/GenBank/DDBJ databases">
        <authorList>
            <person name="Gilroy R."/>
        </authorList>
    </citation>
    <scope>NUCLEOTIDE SEQUENCE</scope>
    <source>
        <strain evidence="5">ChiSjej2B20-13462</strain>
    </source>
</reference>
<dbReference type="Gene3D" id="3.90.780.10">
    <property type="entry name" value="5'-Nucleotidase, C-terminal domain"/>
    <property type="match status" value="1"/>
</dbReference>
<evidence type="ECO:0000313" key="6">
    <source>
        <dbReference type="Proteomes" id="UP000886874"/>
    </source>
</evidence>
<evidence type="ECO:0000259" key="3">
    <source>
        <dbReference type="Pfam" id="PF00149"/>
    </source>
</evidence>
<proteinExistence type="inferred from homology"/>
<dbReference type="GO" id="GO:0016787">
    <property type="term" value="F:hydrolase activity"/>
    <property type="evidence" value="ECO:0007669"/>
    <property type="project" value="UniProtKB-KW"/>
</dbReference>
<sequence length="503" mass="55508">MGKLLDRLRQHDHPARRADLTRLTILHSNDIHGDFLAEEADGVSVGGLSMLSGYVNKVRREEENVLYAIAGDTFRGSVIDSDFKGVSTIEILNLLGPDVATIGNHEADYGLGHLLLLEKCAKFPFINANLYIKSNGARLFRPYVILRCGGLRILFIGLLNEAILAMARKDTLTGNLVDVADPVETVGRIVNNYKNTDVDLTVLLTHIGFEEDKALAARLDPAWGVDLIIGGHSHTLPDGPATVNGILIVQAGFGTDQVGRLDLLVDRSRSAVDSYHWQAVPIRGGCCPRDLELEHLIGQFKAQTDSKYNRVLTRFPRALTNPARGQETELGNFFADLLADALNLDVMLLGAGSMRSPSLGPLVTYGTLLEAFPFDDDCSRVTVSGKALKKMLAYTFREELFQGLHTEFYQVSRRLRCTWSRHAGVFTEFTFDGKELPDEQAVTVGIQRFHLDNFEMCFGMPLSDAALSKPRVVSTSCFEVLEEHLRQGAHQMAVVDGRLSVID</sequence>
<dbReference type="SUPFAM" id="SSF55816">
    <property type="entry name" value="5'-nucleotidase (syn. UDP-sugar hydrolase), C-terminal domain"/>
    <property type="match status" value="1"/>
</dbReference>
<evidence type="ECO:0000256" key="2">
    <source>
        <dbReference type="RuleBase" id="RU362119"/>
    </source>
</evidence>
<dbReference type="GO" id="GO:0000166">
    <property type="term" value="F:nucleotide binding"/>
    <property type="evidence" value="ECO:0007669"/>
    <property type="project" value="UniProtKB-KW"/>
</dbReference>
<dbReference type="InterPro" id="IPR004843">
    <property type="entry name" value="Calcineurin-like_PHP"/>
</dbReference>
<dbReference type="PANTHER" id="PTHR11575">
    <property type="entry name" value="5'-NUCLEOTIDASE-RELATED"/>
    <property type="match status" value="1"/>
</dbReference>
<dbReference type="PRINTS" id="PR01607">
    <property type="entry name" value="APYRASEFAMLY"/>
</dbReference>
<dbReference type="PANTHER" id="PTHR11575:SF24">
    <property type="entry name" value="5'-NUCLEOTIDASE"/>
    <property type="match status" value="1"/>
</dbReference>
<dbReference type="GO" id="GO:0030288">
    <property type="term" value="C:outer membrane-bounded periplasmic space"/>
    <property type="evidence" value="ECO:0007669"/>
    <property type="project" value="TreeGrafter"/>
</dbReference>
<evidence type="ECO:0000313" key="5">
    <source>
        <dbReference type="EMBL" id="HIQ69875.1"/>
    </source>
</evidence>
<keyword evidence="1" id="KW-0732">Signal</keyword>
<dbReference type="EMBL" id="DVFN01000091">
    <property type="protein sequence ID" value="HIQ69875.1"/>
    <property type="molecule type" value="Genomic_DNA"/>
</dbReference>
<keyword evidence="2" id="KW-0547">Nucleotide-binding</keyword>
<dbReference type="Pfam" id="PF02872">
    <property type="entry name" value="5_nucleotid_C"/>
    <property type="match status" value="1"/>
</dbReference>
<evidence type="ECO:0000259" key="4">
    <source>
        <dbReference type="Pfam" id="PF02872"/>
    </source>
</evidence>
<accession>A0A9D1CNV2</accession>
<comment type="similarity">
    <text evidence="2">Belongs to the 5'-nucleotidase family.</text>
</comment>